<organism evidence="2 3">
    <name type="scientific">Amycolatopsis nalaikhensis</name>
    <dbReference type="NCBI Taxonomy" id="715472"/>
    <lineage>
        <taxon>Bacteria</taxon>
        <taxon>Bacillati</taxon>
        <taxon>Actinomycetota</taxon>
        <taxon>Actinomycetes</taxon>
        <taxon>Pseudonocardiales</taxon>
        <taxon>Pseudonocardiaceae</taxon>
        <taxon>Amycolatopsis</taxon>
    </lineage>
</organism>
<evidence type="ECO:0000313" key="2">
    <source>
        <dbReference type="EMBL" id="WIV58055.1"/>
    </source>
</evidence>
<dbReference type="Proteomes" id="UP001227101">
    <property type="component" value="Chromosome"/>
</dbReference>
<evidence type="ECO:0000259" key="1">
    <source>
        <dbReference type="PROSITE" id="PS51664"/>
    </source>
</evidence>
<dbReference type="PANTHER" id="PTHR37809:SF1">
    <property type="entry name" value="RIBOSOMAL PROTEIN S12 METHYLTHIOTRANSFERASE ACCESSORY FACTOR YCAO"/>
    <property type="match status" value="1"/>
</dbReference>
<reference evidence="2 3" key="1">
    <citation type="submission" date="2023-06" db="EMBL/GenBank/DDBJ databases">
        <authorList>
            <person name="Oyuntsetseg B."/>
            <person name="Kim S.B."/>
        </authorList>
    </citation>
    <scope>NUCLEOTIDE SEQUENCE [LARGE SCALE GENOMIC DNA]</scope>
    <source>
        <strain evidence="2 3">2-2</strain>
    </source>
</reference>
<dbReference type="Pfam" id="PF02624">
    <property type="entry name" value="YcaO"/>
    <property type="match status" value="1"/>
</dbReference>
<feature type="domain" description="YcaO" evidence="1">
    <location>
        <begin position="350"/>
        <end position="753"/>
    </location>
</feature>
<dbReference type="EMBL" id="CP127173">
    <property type="protein sequence ID" value="WIV58055.1"/>
    <property type="molecule type" value="Genomic_DNA"/>
</dbReference>
<dbReference type="PROSITE" id="PS51664">
    <property type="entry name" value="YCAO"/>
    <property type="match status" value="1"/>
</dbReference>
<gene>
    <name evidence="2" type="ORF">QP939_05110</name>
</gene>
<accession>A0ABY8XQV9</accession>
<dbReference type="PANTHER" id="PTHR37809">
    <property type="entry name" value="RIBOSOMAL PROTEIN S12 METHYLTHIOTRANSFERASE ACCESSORY FACTOR YCAO"/>
    <property type="match status" value="1"/>
</dbReference>
<sequence length="753" mass="82332">MSSEWIAGHVRVVADGPDRCLLVPPSRTVLRVRVAAGPMRDWLALLDGTRTREELLAVAPGEFAEVWAALTRDGCVQPVADTGDRSWYRLLPQALRTQRLRDYRFLWLGPAEPVTALAEAWQAAGLRTDVRECAQDDLLAAAEQARAEFGSRLVVCPVFRHATAKTVIALDDELERLDTLRLVVRLFDHKVFAGPVIKPGFGATMSDVYRRREAAAASPALFLAEHGDPPPPEPDSLRPAELRWAAATLAVQAERWLAGAARAEIQSAELVLDCAHQTVDHHGVLALPDQDRRRPVRRTDAWHLRDPEAGVIRSVKTQPTPAHFPRSLHIAVARAADMRRVMDFPNDLTAFGSSWESAAAAEGPAIGELIERYCANWVSPRTPMVSASYTELTRRGLAAVAPGSLVGYSAAQHAERGFPFAPLADDTTVAWVPGRGLVSGAERWVPACWVYVSWNAVRPDGEQRHLYPNLSGIAGGRTWAEAVANGLSETIERDASMVWWANTPVLPRVPLEEFAPELATELGDRFRTAIIPLSERYGMATVAACVQDVRSDFLAIGFATRPGFTEAARKALAEGVGLQWTGLTMAGARPGSAQANVLSAQRNLKPFREDARYLDSYRPDFRDVKDLSCQLQIYLDPRAGAYVSPWTLDVPAGPRPAEPAREPESADALIAQVAGALRAEFGEEPIAVDLTTPDVAEAGFSAVRVLSPGLVPNFAAAFPQWGRDRVRRAAVDLGWRETPLPEAELNRFPLAHY</sequence>
<dbReference type="Gene3D" id="3.30.40.250">
    <property type="match status" value="1"/>
</dbReference>
<name>A0ABY8XQV9_9PSEU</name>
<dbReference type="Gene3D" id="3.30.160.660">
    <property type="match status" value="1"/>
</dbReference>
<keyword evidence="3" id="KW-1185">Reference proteome</keyword>
<dbReference type="InterPro" id="IPR003776">
    <property type="entry name" value="YcaO-like_dom"/>
</dbReference>
<protein>
    <submittedName>
        <fullName evidence="2">YcaO-like family protein</fullName>
    </submittedName>
</protein>
<dbReference type="Gene3D" id="3.30.1330.230">
    <property type="match status" value="1"/>
</dbReference>
<proteinExistence type="predicted"/>
<evidence type="ECO:0000313" key="3">
    <source>
        <dbReference type="Proteomes" id="UP001227101"/>
    </source>
</evidence>
<dbReference type="RefSeq" id="WP_285455378.1">
    <property type="nucleotide sequence ID" value="NZ_CP127173.1"/>
</dbReference>